<gene>
    <name evidence="1" type="ORF">LZ24_02057</name>
</gene>
<dbReference type="RefSeq" id="WP_144685123.1">
    <property type="nucleotide sequence ID" value="NZ_VLLC01000015.1"/>
</dbReference>
<dbReference type="AlphaFoldDB" id="A0A562RS45"/>
<comment type="caution">
    <text evidence="1">The sequence shown here is derived from an EMBL/GenBank/DDBJ whole genome shotgun (WGS) entry which is preliminary data.</text>
</comment>
<sequence>MVIDNRLAVGCIFEWRRLKKQENLKEQERAMGKGLFSCSCSLHKKSLNKKDCRKIKHAAKT</sequence>
<evidence type="ECO:0000313" key="2">
    <source>
        <dbReference type="Proteomes" id="UP000318307"/>
    </source>
</evidence>
<name>A0A562RS45_9BACT</name>
<keyword evidence="2" id="KW-1185">Reference proteome</keyword>
<evidence type="ECO:0000313" key="1">
    <source>
        <dbReference type="EMBL" id="TWI71096.1"/>
    </source>
</evidence>
<reference evidence="1 2" key="1">
    <citation type="submission" date="2019-07" db="EMBL/GenBank/DDBJ databases">
        <title>Genome sequencing of 100 strains of the haloalkaliphilic chemolithoautotrophic sulfur-oxidizing bacterium Thioalkalivibrio.</title>
        <authorList>
            <person name="Muyzer G."/>
        </authorList>
    </citation>
    <scope>NUCLEOTIDE SEQUENCE [LARGE SCALE GENOMIC DNA]</scope>
    <source>
        <strain evidence="1 2">ASO4-4</strain>
    </source>
</reference>
<accession>A0A562RS45</accession>
<dbReference type="Proteomes" id="UP000318307">
    <property type="component" value="Unassembled WGS sequence"/>
</dbReference>
<dbReference type="EMBL" id="VLLC01000015">
    <property type="protein sequence ID" value="TWI71096.1"/>
    <property type="molecule type" value="Genomic_DNA"/>
</dbReference>
<protein>
    <submittedName>
        <fullName evidence="1">Uncharacterized protein</fullName>
    </submittedName>
</protein>
<proteinExistence type="predicted"/>
<organism evidence="1 2">
    <name type="scientific">Desulfobotulus alkaliphilus</name>
    <dbReference type="NCBI Taxonomy" id="622671"/>
    <lineage>
        <taxon>Bacteria</taxon>
        <taxon>Pseudomonadati</taxon>
        <taxon>Thermodesulfobacteriota</taxon>
        <taxon>Desulfobacteria</taxon>
        <taxon>Desulfobacterales</taxon>
        <taxon>Desulfobacteraceae</taxon>
        <taxon>Desulfobotulus</taxon>
    </lineage>
</organism>